<proteinExistence type="predicted"/>
<sequence>MADGIEPCDWGMTLPRLQQYPIGRWGLRSLAVRVFRSVHVLAVRLHGACHAHALRQPQVFPVPLSDPGRVRPRDAATRAVHDTLRHFLTLFSELRPRLSTGSRAVERPQREGLSVGWCAPGPAGAPGARFPAGVPGSR</sequence>
<dbReference type="AlphaFoldDB" id="A0AAV7L4J2"/>
<evidence type="ECO:0000313" key="3">
    <source>
        <dbReference type="Proteomes" id="UP001066276"/>
    </source>
</evidence>
<keyword evidence="3" id="KW-1185">Reference proteome</keyword>
<accession>A0AAV7L4J2</accession>
<evidence type="ECO:0000256" key="1">
    <source>
        <dbReference type="SAM" id="MobiDB-lite"/>
    </source>
</evidence>
<reference evidence="2" key="1">
    <citation type="journal article" date="2022" name="bioRxiv">
        <title>Sequencing and chromosome-scale assembly of the giantPleurodeles waltlgenome.</title>
        <authorList>
            <person name="Brown T."/>
            <person name="Elewa A."/>
            <person name="Iarovenko S."/>
            <person name="Subramanian E."/>
            <person name="Araus A.J."/>
            <person name="Petzold A."/>
            <person name="Susuki M."/>
            <person name="Suzuki K.-i.T."/>
            <person name="Hayashi T."/>
            <person name="Toyoda A."/>
            <person name="Oliveira C."/>
            <person name="Osipova E."/>
            <person name="Leigh N.D."/>
            <person name="Simon A."/>
            <person name="Yun M.H."/>
        </authorList>
    </citation>
    <scope>NUCLEOTIDE SEQUENCE</scope>
    <source>
        <strain evidence="2">20211129_DDA</strain>
        <tissue evidence="2">Liver</tissue>
    </source>
</reference>
<organism evidence="2 3">
    <name type="scientific">Pleurodeles waltl</name>
    <name type="common">Iberian ribbed newt</name>
    <dbReference type="NCBI Taxonomy" id="8319"/>
    <lineage>
        <taxon>Eukaryota</taxon>
        <taxon>Metazoa</taxon>
        <taxon>Chordata</taxon>
        <taxon>Craniata</taxon>
        <taxon>Vertebrata</taxon>
        <taxon>Euteleostomi</taxon>
        <taxon>Amphibia</taxon>
        <taxon>Batrachia</taxon>
        <taxon>Caudata</taxon>
        <taxon>Salamandroidea</taxon>
        <taxon>Salamandridae</taxon>
        <taxon>Pleurodelinae</taxon>
        <taxon>Pleurodeles</taxon>
    </lineage>
</organism>
<gene>
    <name evidence="2" type="ORF">NDU88_005949</name>
</gene>
<feature type="region of interest" description="Disordered" evidence="1">
    <location>
        <begin position="116"/>
        <end position="138"/>
    </location>
</feature>
<evidence type="ECO:0000313" key="2">
    <source>
        <dbReference type="EMBL" id="KAJ1085824.1"/>
    </source>
</evidence>
<name>A0AAV7L4J2_PLEWA</name>
<comment type="caution">
    <text evidence="2">The sequence shown here is derived from an EMBL/GenBank/DDBJ whole genome shotgun (WGS) entry which is preliminary data.</text>
</comment>
<dbReference type="Proteomes" id="UP001066276">
    <property type="component" value="Chromosome 12"/>
</dbReference>
<feature type="compositionally biased region" description="Low complexity" evidence="1">
    <location>
        <begin position="119"/>
        <end position="138"/>
    </location>
</feature>
<protein>
    <submittedName>
        <fullName evidence="2">Uncharacterized protein</fullName>
    </submittedName>
</protein>
<dbReference type="EMBL" id="JANPWB010000016">
    <property type="protein sequence ID" value="KAJ1085824.1"/>
    <property type="molecule type" value="Genomic_DNA"/>
</dbReference>